<keyword evidence="1" id="KW-1185">Reference proteome</keyword>
<dbReference type="AlphaFoldDB" id="A0A8M2BEX4"/>
<protein>
    <submittedName>
        <fullName evidence="2">Uncharacterized protein si:ch211-67e16.4 isoform X1</fullName>
    </submittedName>
</protein>
<dbReference type="RefSeq" id="XP_005167570.2">
    <property type="nucleotide sequence ID" value="XM_005167513.6"/>
</dbReference>
<dbReference type="FunCoup" id="A0A8M2BEX4">
    <property type="interactions" value="4"/>
</dbReference>
<proteinExistence type="predicted"/>
<dbReference type="AGR" id="ZFIN:ZDB-GENE-070912-311"/>
<dbReference type="GeneID" id="558404"/>
<dbReference type="OrthoDB" id="8958382at2759"/>
<dbReference type="KEGG" id="dre:558404"/>
<dbReference type="ZFIN" id="ZDB-GENE-070912-311">
    <property type="gene designation" value="si:ch211-67e16.4"/>
</dbReference>
<dbReference type="Proteomes" id="UP000000437">
    <property type="component" value="Chromosome 9"/>
</dbReference>
<accession>A0A8M2BEX4</accession>
<gene>
    <name evidence="2 3" type="primary">si:ch211-67e16.4</name>
</gene>
<reference evidence="2" key="1">
    <citation type="submission" date="2025-08" db="UniProtKB">
        <authorList>
            <consortium name="RefSeq"/>
        </authorList>
    </citation>
    <scope>IDENTIFICATION</scope>
    <source>
        <strain evidence="2">Tuebingen</strain>
        <tissue evidence="2">Fibroblasts and whole tissue</tissue>
    </source>
</reference>
<evidence type="ECO:0000313" key="3">
    <source>
        <dbReference type="ZFIN" id="ZDB-GENE-070912-311"/>
    </source>
</evidence>
<evidence type="ECO:0000313" key="1">
    <source>
        <dbReference type="Proteomes" id="UP000000437"/>
    </source>
</evidence>
<organism evidence="1 2">
    <name type="scientific">Danio rerio</name>
    <name type="common">Zebrafish</name>
    <name type="synonym">Brachydanio rerio</name>
    <dbReference type="NCBI Taxonomy" id="7955"/>
    <lineage>
        <taxon>Eukaryota</taxon>
        <taxon>Metazoa</taxon>
        <taxon>Chordata</taxon>
        <taxon>Craniata</taxon>
        <taxon>Vertebrata</taxon>
        <taxon>Euteleostomi</taxon>
        <taxon>Actinopterygii</taxon>
        <taxon>Neopterygii</taxon>
        <taxon>Teleostei</taxon>
        <taxon>Ostariophysi</taxon>
        <taxon>Cypriniformes</taxon>
        <taxon>Danionidae</taxon>
        <taxon>Danioninae</taxon>
        <taxon>Danio</taxon>
    </lineage>
</organism>
<evidence type="ECO:0000313" key="2">
    <source>
        <dbReference type="RefSeq" id="XP_005167570.2"/>
    </source>
</evidence>
<sequence>MTSAPISMDVNLTISLMRGQMGAVIEKAVNVAVETVLGEMIRVVGLKFEEIKREMTAKEKENENIRRMLETSRCQMKTMRKYMNVIAAKDPNHRPYQAEGDMATSSPGLHCRRAPTSTVSVCAKPQYPCPRPRVNVAGPVAGPSWARQQHLHMSKETPRNDNHLADLHIEEIHGPSSAHKVVENSNPHLIDSQGLLSETSDPVWGQNPLASADSRHTDMPDSSVLSAPMMVDESMPSQTTNTGAFGAPLMKIKQEDAEVEIVCVKDEPGESGSASRLEYPNAELNQVGEPEFGVPLDLPAPFQTLQSPGTSTDLNIPAFIGMDPSTYEESQLSVTGVQKQVRPRRKDLNLYEEYKRSRTLRGRNTNRGRTTNRRRELEQTLPQALLADLVRERREKTRLRVARWRAKRKLQACLMASQAAQFNGTPGQSSPAQRGGLISCRRRGGGVAQRGGLGLRRGLAETGTYNLLLQLGPSSAQSVPPRSINEGVMQTASSVMAPHRTTVARSPYQ</sequence>
<name>A0A8M2BEX4_DANRE</name>